<proteinExistence type="predicted"/>
<accession>A0A6G0Y202</accession>
<gene>
    <name evidence="1" type="ORF">FWK35_00034490</name>
</gene>
<keyword evidence="1" id="KW-0808">Transferase</keyword>
<sequence>MCLVLNCYRNTSSCCFINELIEGNTDVPRLLERLNIRVTSNTKFKGLFYQPVNHTNFANNSSLIRMILIANSNLFTIDYKLNTSEVEIEQFVVYNIMFPINHER</sequence>
<reference evidence="1 2" key="1">
    <citation type="submission" date="2019-08" db="EMBL/GenBank/DDBJ databases">
        <title>Whole genome of Aphis craccivora.</title>
        <authorList>
            <person name="Voronova N.V."/>
            <person name="Shulinski R.S."/>
            <person name="Bandarenka Y.V."/>
            <person name="Zhorov D.G."/>
            <person name="Warner D."/>
        </authorList>
    </citation>
    <scope>NUCLEOTIDE SEQUENCE [LARGE SCALE GENOMIC DNA]</scope>
    <source>
        <strain evidence="1">180601</strain>
        <tissue evidence="1">Whole Body</tissue>
    </source>
</reference>
<comment type="caution">
    <text evidence="1">The sequence shown here is derived from an EMBL/GenBank/DDBJ whole genome shotgun (WGS) entry which is preliminary data.</text>
</comment>
<dbReference type="GO" id="GO:0003964">
    <property type="term" value="F:RNA-directed DNA polymerase activity"/>
    <property type="evidence" value="ECO:0007669"/>
    <property type="project" value="UniProtKB-KW"/>
</dbReference>
<dbReference type="AlphaFoldDB" id="A0A6G0Y202"/>
<organism evidence="1 2">
    <name type="scientific">Aphis craccivora</name>
    <name type="common">Cowpea aphid</name>
    <dbReference type="NCBI Taxonomy" id="307492"/>
    <lineage>
        <taxon>Eukaryota</taxon>
        <taxon>Metazoa</taxon>
        <taxon>Ecdysozoa</taxon>
        <taxon>Arthropoda</taxon>
        <taxon>Hexapoda</taxon>
        <taxon>Insecta</taxon>
        <taxon>Pterygota</taxon>
        <taxon>Neoptera</taxon>
        <taxon>Paraneoptera</taxon>
        <taxon>Hemiptera</taxon>
        <taxon>Sternorrhyncha</taxon>
        <taxon>Aphidomorpha</taxon>
        <taxon>Aphidoidea</taxon>
        <taxon>Aphididae</taxon>
        <taxon>Aphidini</taxon>
        <taxon>Aphis</taxon>
        <taxon>Aphis</taxon>
    </lineage>
</organism>
<protein>
    <submittedName>
        <fullName evidence="1">Reverse transcriptase domain-containing protein</fullName>
    </submittedName>
</protein>
<name>A0A6G0Y202_APHCR</name>
<dbReference type="EMBL" id="VUJU01006735">
    <property type="protein sequence ID" value="KAF0747728.1"/>
    <property type="molecule type" value="Genomic_DNA"/>
</dbReference>
<dbReference type="Proteomes" id="UP000478052">
    <property type="component" value="Unassembled WGS sequence"/>
</dbReference>
<evidence type="ECO:0000313" key="1">
    <source>
        <dbReference type="EMBL" id="KAF0747728.1"/>
    </source>
</evidence>
<keyword evidence="1" id="KW-0695">RNA-directed DNA polymerase</keyword>
<evidence type="ECO:0000313" key="2">
    <source>
        <dbReference type="Proteomes" id="UP000478052"/>
    </source>
</evidence>
<keyword evidence="2" id="KW-1185">Reference proteome</keyword>
<keyword evidence="1" id="KW-0548">Nucleotidyltransferase</keyword>